<evidence type="ECO:0000256" key="6">
    <source>
        <dbReference type="ARBA" id="ARBA00023242"/>
    </source>
</evidence>
<evidence type="ECO:0000313" key="8">
    <source>
        <dbReference type="EMBL" id="OMJ09350.1"/>
    </source>
</evidence>
<evidence type="ECO:0000256" key="4">
    <source>
        <dbReference type="ARBA" id="ARBA00023125"/>
    </source>
</evidence>
<dbReference type="PANTHER" id="PTHR13421">
    <property type="entry name" value="SNRNA-ACTIVATING PROTEIN COMPLEX SUBUNIT 3"/>
    <property type="match status" value="1"/>
</dbReference>
<evidence type="ECO:0000256" key="3">
    <source>
        <dbReference type="ARBA" id="ARBA00023015"/>
    </source>
</evidence>
<sequence length="687" mass="76171">MGDRNPNYLPINISEFESLTKEHVKKPLATGFFSAQRSWPQERKDLVASRYFEISSIIFSNPVLFSSLKEISDEIDDADKFDPNNSTASHKNNDSPSQSYSSNFENSVFNPRNINSLAKNNQILESSNLSIPNQSKILDAKSKITDLETKFRKIGKMLKTSKLKTLSKNLSEFDYPLKYRPAFNFLVGKPSQSNNKPKLRYTKDNLISKSKLCAPVPTSFNYSSGLNSKPNSSSNKIQNNPTDQISPIPESEANFNLQKVVPPPLPPFTSNFATDIFISFTWPLQYTKGIYSIIDKFGNFKPNTKNKLASYKVKSSVYLSDLAKSFKCIASKKRPAHKHALTSNHENSQRDEACESDRSNSGLSFFVFDNLVYYDDTKQNSSRSLVARQNHSNGKVYGSGEYEGSSDGDIGWYGNGYTPSANSLQPLCQRSAGSVPSSFRSSYYEHIFKQPAAKSTSQYEFIKMRSCKLSGLGALSLGQPYLFVHNDECEHLVYFDEIVYSPASSHVPSSSAVAESDSGCASGGGNEASAGRGGIMQLPSDYINAMSANSEQLNGSGRLEQEEASNAQNSIIDFNEAISEINAVVESYRSTNIRMSNSGSVGDGSGGGDGDGSISAGCADKGIEQTFSARFIHKRCRMCLVYAADFVTRNDFHSGETPCFFCRTCYRNFHYDKNNKLLLDHKVYPYF</sequence>
<dbReference type="GO" id="GO:0019185">
    <property type="term" value="C:snRNA-activating protein complex"/>
    <property type="evidence" value="ECO:0007669"/>
    <property type="project" value="TreeGrafter"/>
</dbReference>
<gene>
    <name evidence="8" type="ORF">AYI70_g10973</name>
</gene>
<dbReference type="Pfam" id="PF12251">
    <property type="entry name" value="SNAPC3"/>
    <property type="match status" value="2"/>
</dbReference>
<evidence type="ECO:0000256" key="1">
    <source>
        <dbReference type="ARBA" id="ARBA00004123"/>
    </source>
</evidence>
<keyword evidence="5" id="KW-0804">Transcription</keyword>
<keyword evidence="9" id="KW-1185">Reference proteome</keyword>
<evidence type="ECO:0000256" key="5">
    <source>
        <dbReference type="ARBA" id="ARBA00023163"/>
    </source>
</evidence>
<dbReference type="EMBL" id="LSSN01005494">
    <property type="protein sequence ID" value="OMJ09350.1"/>
    <property type="molecule type" value="Genomic_DNA"/>
</dbReference>
<dbReference type="GO" id="GO:0042796">
    <property type="term" value="P:snRNA transcription by RNA polymerase III"/>
    <property type="evidence" value="ECO:0007669"/>
    <property type="project" value="TreeGrafter"/>
</dbReference>
<dbReference type="Proteomes" id="UP000187283">
    <property type="component" value="Unassembled WGS sequence"/>
</dbReference>
<name>A0A1R1X419_9FUNG</name>
<dbReference type="GO" id="GO:0003681">
    <property type="term" value="F:bent DNA binding"/>
    <property type="evidence" value="ECO:0007669"/>
    <property type="project" value="TreeGrafter"/>
</dbReference>
<keyword evidence="6" id="KW-0539">Nucleus</keyword>
<protein>
    <submittedName>
        <fullName evidence="8">snRNA-activating protein complex subunit 3</fullName>
    </submittedName>
</protein>
<reference evidence="8 9" key="1">
    <citation type="submission" date="2017-01" db="EMBL/GenBank/DDBJ databases">
        <authorList>
            <person name="Mah S.A."/>
            <person name="Swanson W.J."/>
            <person name="Moy G.W."/>
            <person name="Vacquier V.D."/>
        </authorList>
    </citation>
    <scope>NUCLEOTIDE SEQUENCE [LARGE SCALE GENOMIC DNA]</scope>
    <source>
        <strain evidence="8 9">GSMNP</strain>
    </source>
</reference>
<dbReference type="OrthoDB" id="3437960at2759"/>
<comment type="caution">
    <text evidence="8">The sequence shown here is derived from an EMBL/GenBank/DDBJ whole genome shotgun (WGS) entry which is preliminary data.</text>
</comment>
<accession>A0A1R1X419</accession>
<dbReference type="GO" id="GO:0001006">
    <property type="term" value="F:RNA polymerase III type 3 promoter sequence-specific DNA binding"/>
    <property type="evidence" value="ECO:0007669"/>
    <property type="project" value="TreeGrafter"/>
</dbReference>
<dbReference type="PANTHER" id="PTHR13421:SF16">
    <property type="entry name" value="SNRNA-ACTIVATING PROTEIN COMPLEX SUBUNIT 3"/>
    <property type="match status" value="1"/>
</dbReference>
<keyword evidence="4" id="KW-0238">DNA-binding</keyword>
<dbReference type="GO" id="GO:0042795">
    <property type="term" value="P:snRNA transcription by RNA polymerase II"/>
    <property type="evidence" value="ECO:0007669"/>
    <property type="project" value="TreeGrafter"/>
</dbReference>
<dbReference type="STRING" id="133412.A0A1R1X419"/>
<dbReference type="InterPro" id="IPR022042">
    <property type="entry name" value="snRNA-activating_su3"/>
</dbReference>
<feature type="compositionally biased region" description="Gly residues" evidence="7">
    <location>
        <begin position="521"/>
        <end position="531"/>
    </location>
</feature>
<evidence type="ECO:0000256" key="2">
    <source>
        <dbReference type="ARBA" id="ARBA00010410"/>
    </source>
</evidence>
<feature type="region of interest" description="Disordered" evidence="7">
    <location>
        <begin position="79"/>
        <end position="104"/>
    </location>
</feature>
<dbReference type="GO" id="GO:0000978">
    <property type="term" value="F:RNA polymerase II cis-regulatory region sequence-specific DNA binding"/>
    <property type="evidence" value="ECO:0007669"/>
    <property type="project" value="TreeGrafter"/>
</dbReference>
<comment type="subcellular location">
    <subcellularLocation>
        <location evidence="1">Nucleus</location>
    </subcellularLocation>
</comment>
<proteinExistence type="inferred from homology"/>
<feature type="compositionally biased region" description="Polar residues" evidence="7">
    <location>
        <begin position="83"/>
        <end position="104"/>
    </location>
</feature>
<evidence type="ECO:0000256" key="7">
    <source>
        <dbReference type="SAM" id="MobiDB-lite"/>
    </source>
</evidence>
<comment type="similarity">
    <text evidence="2">Belongs to the SNAPC3/SRD2 family.</text>
</comment>
<dbReference type="GO" id="GO:0001046">
    <property type="term" value="F:core promoter sequence-specific DNA binding"/>
    <property type="evidence" value="ECO:0007669"/>
    <property type="project" value="TreeGrafter"/>
</dbReference>
<feature type="compositionally biased region" description="Low complexity" evidence="7">
    <location>
        <begin position="224"/>
        <end position="240"/>
    </location>
</feature>
<feature type="compositionally biased region" description="Low complexity" evidence="7">
    <location>
        <begin position="511"/>
        <end position="520"/>
    </location>
</feature>
<feature type="region of interest" description="Disordered" evidence="7">
    <location>
        <begin position="511"/>
        <end position="531"/>
    </location>
</feature>
<dbReference type="GO" id="GO:0005634">
    <property type="term" value="C:nucleus"/>
    <property type="evidence" value="ECO:0007669"/>
    <property type="project" value="UniProtKB-SubCell"/>
</dbReference>
<organism evidence="8 9">
    <name type="scientific">Smittium culicis</name>
    <dbReference type="NCBI Taxonomy" id="133412"/>
    <lineage>
        <taxon>Eukaryota</taxon>
        <taxon>Fungi</taxon>
        <taxon>Fungi incertae sedis</taxon>
        <taxon>Zoopagomycota</taxon>
        <taxon>Kickxellomycotina</taxon>
        <taxon>Harpellomycetes</taxon>
        <taxon>Harpellales</taxon>
        <taxon>Legeriomycetaceae</taxon>
        <taxon>Smittium</taxon>
    </lineage>
</organism>
<feature type="region of interest" description="Disordered" evidence="7">
    <location>
        <begin position="224"/>
        <end position="246"/>
    </location>
</feature>
<dbReference type="AlphaFoldDB" id="A0A1R1X419"/>
<keyword evidence="3" id="KW-0805">Transcription regulation</keyword>
<evidence type="ECO:0000313" key="9">
    <source>
        <dbReference type="Proteomes" id="UP000187283"/>
    </source>
</evidence>